<dbReference type="Pfam" id="PF24626">
    <property type="entry name" value="SH3_Tf2-1"/>
    <property type="match status" value="1"/>
</dbReference>
<keyword evidence="5" id="KW-0808">Transferase</keyword>
<dbReference type="SUPFAM" id="SSF56672">
    <property type="entry name" value="DNA/RNA polymerases"/>
    <property type="match status" value="1"/>
</dbReference>
<reference evidence="5" key="2">
    <citation type="submission" date="2022-01" db="EMBL/GenBank/DDBJ databases">
        <authorList>
            <person name="Yamashiro T."/>
            <person name="Shiraishi A."/>
            <person name="Satake H."/>
            <person name="Nakayama K."/>
        </authorList>
    </citation>
    <scope>NUCLEOTIDE SEQUENCE</scope>
</reference>
<dbReference type="Gene3D" id="1.10.340.70">
    <property type="match status" value="1"/>
</dbReference>
<dbReference type="Pfam" id="PF17919">
    <property type="entry name" value="RT_RNaseH_2"/>
    <property type="match status" value="1"/>
</dbReference>
<dbReference type="PANTHER" id="PTHR46148">
    <property type="entry name" value="CHROMO DOMAIN-CONTAINING PROTEIN"/>
    <property type="match status" value="1"/>
</dbReference>
<feature type="region of interest" description="Disordered" evidence="1">
    <location>
        <begin position="268"/>
        <end position="303"/>
    </location>
</feature>
<evidence type="ECO:0000313" key="5">
    <source>
        <dbReference type="EMBL" id="GJS51929.1"/>
    </source>
</evidence>
<organism evidence="5 6">
    <name type="scientific">Tanacetum coccineum</name>
    <dbReference type="NCBI Taxonomy" id="301880"/>
    <lineage>
        <taxon>Eukaryota</taxon>
        <taxon>Viridiplantae</taxon>
        <taxon>Streptophyta</taxon>
        <taxon>Embryophyta</taxon>
        <taxon>Tracheophyta</taxon>
        <taxon>Spermatophyta</taxon>
        <taxon>Magnoliopsida</taxon>
        <taxon>eudicotyledons</taxon>
        <taxon>Gunneridae</taxon>
        <taxon>Pentapetalae</taxon>
        <taxon>asterids</taxon>
        <taxon>campanulids</taxon>
        <taxon>Asterales</taxon>
        <taxon>Asteraceae</taxon>
        <taxon>Asteroideae</taxon>
        <taxon>Anthemideae</taxon>
        <taxon>Anthemidinae</taxon>
        <taxon>Tanacetum</taxon>
    </lineage>
</organism>
<dbReference type="CDD" id="cd00303">
    <property type="entry name" value="retropepsin_like"/>
    <property type="match status" value="1"/>
</dbReference>
<dbReference type="InterPro" id="IPR056924">
    <property type="entry name" value="SH3_Tf2-1"/>
</dbReference>
<protein>
    <submittedName>
        <fullName evidence="5">Reverse transcriptase domain-containing protein</fullName>
    </submittedName>
</protein>
<dbReference type="InterPro" id="IPR041577">
    <property type="entry name" value="RT_RNaseH_2"/>
</dbReference>
<dbReference type="InterPro" id="IPR012337">
    <property type="entry name" value="RNaseH-like_sf"/>
</dbReference>
<feature type="compositionally biased region" description="Basic and acidic residues" evidence="1">
    <location>
        <begin position="32"/>
        <end position="56"/>
    </location>
</feature>
<dbReference type="InterPro" id="IPR021109">
    <property type="entry name" value="Peptidase_aspartic_dom_sf"/>
</dbReference>
<dbReference type="Gene3D" id="3.30.420.10">
    <property type="entry name" value="Ribonuclease H-like superfamily/Ribonuclease H"/>
    <property type="match status" value="1"/>
</dbReference>
<dbReference type="Gene3D" id="2.40.70.10">
    <property type="entry name" value="Acid Proteases"/>
    <property type="match status" value="1"/>
</dbReference>
<dbReference type="Proteomes" id="UP001151760">
    <property type="component" value="Unassembled WGS sequence"/>
</dbReference>
<dbReference type="Pfam" id="PF17921">
    <property type="entry name" value="Integrase_H2C2"/>
    <property type="match status" value="1"/>
</dbReference>
<feature type="domain" description="Reverse transcriptase/retrotransposon-derived protein RNase H-like" evidence="2">
    <location>
        <begin position="593"/>
        <end position="670"/>
    </location>
</feature>
<feature type="domain" description="Integrase zinc-binding" evidence="3">
    <location>
        <begin position="676"/>
        <end position="730"/>
    </location>
</feature>
<feature type="compositionally biased region" description="Polar residues" evidence="1">
    <location>
        <begin position="1"/>
        <end position="12"/>
    </location>
</feature>
<evidence type="ECO:0000256" key="1">
    <source>
        <dbReference type="SAM" id="MobiDB-lite"/>
    </source>
</evidence>
<keyword evidence="5" id="KW-0695">RNA-directed DNA polymerase</keyword>
<feature type="compositionally biased region" description="Basic and acidic residues" evidence="1">
    <location>
        <begin position="268"/>
        <end position="297"/>
    </location>
</feature>
<keyword evidence="5" id="KW-0548">Nucleotidyltransferase</keyword>
<name>A0ABQ4WGI1_9ASTR</name>
<evidence type="ECO:0000259" key="3">
    <source>
        <dbReference type="Pfam" id="PF17921"/>
    </source>
</evidence>
<reference evidence="5" key="1">
    <citation type="journal article" date="2022" name="Int. J. Mol. Sci.">
        <title>Draft Genome of Tanacetum Coccineum: Genomic Comparison of Closely Related Tanacetum-Family Plants.</title>
        <authorList>
            <person name="Yamashiro T."/>
            <person name="Shiraishi A."/>
            <person name="Nakayama K."/>
            <person name="Satake H."/>
        </authorList>
    </citation>
    <scope>NUCLEOTIDE SEQUENCE</scope>
</reference>
<dbReference type="Gene3D" id="3.30.70.270">
    <property type="match status" value="1"/>
</dbReference>
<feature type="region of interest" description="Disordered" evidence="1">
    <location>
        <begin position="1"/>
        <end position="65"/>
    </location>
</feature>
<dbReference type="PANTHER" id="PTHR46148:SF59">
    <property type="entry name" value="NUCLEOTIDYLTRANSFERASE, RIBONUCLEASE H"/>
    <property type="match status" value="1"/>
</dbReference>
<evidence type="ECO:0000259" key="2">
    <source>
        <dbReference type="Pfam" id="PF17919"/>
    </source>
</evidence>
<dbReference type="InterPro" id="IPR036397">
    <property type="entry name" value="RNaseH_sf"/>
</dbReference>
<dbReference type="InterPro" id="IPR043128">
    <property type="entry name" value="Rev_trsase/Diguanyl_cyclase"/>
</dbReference>
<evidence type="ECO:0000313" key="6">
    <source>
        <dbReference type="Proteomes" id="UP001151760"/>
    </source>
</evidence>
<dbReference type="EMBL" id="BQNB010008619">
    <property type="protein sequence ID" value="GJS51929.1"/>
    <property type="molecule type" value="Genomic_DNA"/>
</dbReference>
<proteinExistence type="predicted"/>
<dbReference type="GO" id="GO:0003964">
    <property type="term" value="F:RNA-directed DNA polymerase activity"/>
    <property type="evidence" value="ECO:0007669"/>
    <property type="project" value="UniProtKB-KW"/>
</dbReference>
<dbReference type="Gene3D" id="4.10.60.10">
    <property type="entry name" value="Zinc finger, CCHC-type"/>
    <property type="match status" value="1"/>
</dbReference>
<dbReference type="InterPro" id="IPR043502">
    <property type="entry name" value="DNA/RNA_pol_sf"/>
</dbReference>
<gene>
    <name evidence="5" type="ORF">Tco_0625291</name>
</gene>
<sequence>MPPRITTRSAGRSTAAPRGERTGGRAGRGGRRIREPTGKVRGRTGDQDSQRDDRGNRVNGGVNKVPNFSTVITQQLQNPVPTIIGQVGSQASNIQGDVWNVRNVNVNNGRGGCSYKEFMACNPKDYDGNGGAIVYTRWIEKMESVQDMSTDMVKHPVQTRGREAAVGITREDFKTLTREDICPNNEMQKLETQFWCHVMVRAGHAAYTDRFHELARLVSYLFTIENKRIERCIYGLAPQIRAMVAATEPTTIQSVVLKARMLTDETIRNESLKKNSEKRGNDREPSRDGNARDDNKRSRTRRAFSTVTNLVKKEYTGAAPKCTNCNYHHLPETPCCMCTNCNHFGHFSKDYKVGSMMVNPLNARNPIAARGVCFECGSTDHYKATCLRLNQAPGQGGNRLNQALAVDRGQDRGNNSNQARGKGFILGTEEVREDPNIMTGMFTLNNHYATTLFDPRADYSFVSTTFISLINIEPNNLGFSYEIKIARGHLVEINKIIQGCKLEIEDHTFDIDLIPFGHGSFDVIVGMDWLSRHKAEIVFHEKVVKIPLPNGEILRVLGERPEEKVRHLMSAKAEEQKLKDIVVGRNFSETFDWGEEQEAAFQTLKDKLCNATVLALPDGPKDFVVYYDASCLGLGCVLMQRGKVIAYASRHMKIHEKNYTTHDLELGVVVPLKGDVRTLIMDESHKSKYSVHPGADKMYYDLRDMYWWPGMKKYIALYVSKCLTCSKIKAKYQRPSGLLQQPEIPEWKYERIAMDFTDGQSERTIQTLEDMIKACVLDFGGSWDVHLLFVEFSYNNNYHSSVSARNHLKISQIKDRLKAARDRQKSYADKRKKPLEFSVGDHVLLKVSHWKGVARFGKKGKLAPRFVGPFEITERIGPVAYRLRLPEELNGVHDTFHVSNLKKCLADPTLQIPLEEIQVDAKLNFVEEPVEILEREIKKLKRSRIPIVKVRWNSK</sequence>
<comment type="caution">
    <text evidence="5">The sequence shown here is derived from an EMBL/GenBank/DDBJ whole genome shotgun (WGS) entry which is preliminary data.</text>
</comment>
<feature type="domain" description="Tf2-1-like SH3-like" evidence="4">
    <location>
        <begin position="840"/>
        <end position="904"/>
    </location>
</feature>
<evidence type="ECO:0000259" key="4">
    <source>
        <dbReference type="Pfam" id="PF24626"/>
    </source>
</evidence>
<dbReference type="Pfam" id="PF08284">
    <property type="entry name" value="RVP_2"/>
    <property type="match status" value="1"/>
</dbReference>
<keyword evidence="6" id="KW-1185">Reference proteome</keyword>
<dbReference type="SUPFAM" id="SSF50630">
    <property type="entry name" value="Acid proteases"/>
    <property type="match status" value="1"/>
</dbReference>
<dbReference type="InterPro" id="IPR041588">
    <property type="entry name" value="Integrase_H2C2"/>
</dbReference>
<dbReference type="SUPFAM" id="SSF53098">
    <property type="entry name" value="Ribonuclease H-like"/>
    <property type="match status" value="1"/>
</dbReference>
<accession>A0ABQ4WGI1</accession>